<dbReference type="GO" id="GO:0000070">
    <property type="term" value="P:mitotic sister chromatid segregation"/>
    <property type="evidence" value="ECO:0007669"/>
    <property type="project" value="TreeGrafter"/>
</dbReference>
<dbReference type="EMBL" id="CAXKWB010002770">
    <property type="protein sequence ID" value="CAL4067652.1"/>
    <property type="molecule type" value="Genomic_DNA"/>
</dbReference>
<name>A0AAV2Q1R5_MEGNR</name>
<reference evidence="2 3" key="1">
    <citation type="submission" date="2024-05" db="EMBL/GenBank/DDBJ databases">
        <authorList>
            <person name="Wallberg A."/>
        </authorList>
    </citation>
    <scope>NUCLEOTIDE SEQUENCE [LARGE SCALE GENOMIC DNA]</scope>
</reference>
<comment type="caution">
    <text evidence="2">The sequence shown here is derived from an EMBL/GenBank/DDBJ whole genome shotgun (WGS) entry which is preliminary data.</text>
</comment>
<dbReference type="PANTHER" id="PTHR16199">
    <property type="entry name" value="CONDENSIN-2 COMPLEX SUBUNIT G2"/>
    <property type="match status" value="1"/>
</dbReference>
<protein>
    <submittedName>
        <fullName evidence="2">Uncharacterized protein</fullName>
    </submittedName>
</protein>
<proteinExistence type="predicted"/>
<accession>A0AAV2Q1R5</accession>
<dbReference type="GO" id="GO:0000796">
    <property type="term" value="C:condensin complex"/>
    <property type="evidence" value="ECO:0007669"/>
    <property type="project" value="TreeGrafter"/>
</dbReference>
<dbReference type="PANTHER" id="PTHR16199:SF4">
    <property type="entry name" value="CONDENSIN-2 COMPLEX SUBUNIT G2"/>
    <property type="match status" value="1"/>
</dbReference>
<dbReference type="AlphaFoldDB" id="A0AAV2Q1R5"/>
<feature type="region of interest" description="Disordered" evidence="1">
    <location>
        <begin position="584"/>
        <end position="605"/>
    </location>
</feature>
<dbReference type="Proteomes" id="UP001497623">
    <property type="component" value="Unassembled WGS sequence"/>
</dbReference>
<gene>
    <name evidence="2" type="ORF">MNOR_LOCUS6644</name>
</gene>
<sequence>MVILWTTNAHRLAKSDNFKYLDALRNRIAKCMPLFFKYYKSNKSISRTLLYLSSFLPRNLVPTLVGHCLSRLRNLQREDSDDHSKYINALCNWNRVDDILELVTEWLQEGFKAGTRSRSRSCSPKDRRSSGRKAGVRFETPTDQQPQPRLALKLLIFVLQHPLNKISALQKNRQDLIQLLDNMEPIMVLIEDRMKSDGPLSLLCCDAFLSECLELYLRLVTVLHKVKDLPEKETDEEEEDMDEENVDLSFDAALAMASCLDWANRIGIPPRNNEDESLPTKTPRKTKKLFSSESQSLVVVSPALRITGTPGGNITGTPKLTPKRRFISRIMDQPNQDIATTVTCHLLATATNIIIVGAADYEVVCKICNFVDNLLKEDSRPEFWIPCLRVAEECYYFQQVYHKSGGTELDNVSVSPLSIMKSVISLAADYLREHDYLPKVSGQTILYLPHHPQDVHTYSKRSQRAKNNIIGEIHADIEVNQKVDHTIEQAKALPNGAGMLVTIWHSRAKLCLAFMDAYTNKLQQEMQEVTNLLACVYLLQILVHDSGKISKYSLKQATSAIDTFIDMIVVPTDIDEDLIDEELRDPEEQEKEQEENSNEKTTYPYADYADSAKEIFKELKNTLGVIF</sequence>
<feature type="region of interest" description="Disordered" evidence="1">
    <location>
        <begin position="116"/>
        <end position="144"/>
    </location>
</feature>
<dbReference type="GO" id="GO:0005634">
    <property type="term" value="C:nucleus"/>
    <property type="evidence" value="ECO:0007669"/>
    <property type="project" value="TreeGrafter"/>
</dbReference>
<feature type="non-terminal residue" evidence="2">
    <location>
        <position position="627"/>
    </location>
</feature>
<keyword evidence="3" id="KW-1185">Reference proteome</keyword>
<feature type="compositionally biased region" description="Acidic residues" evidence="1">
    <location>
        <begin position="584"/>
        <end position="596"/>
    </location>
</feature>
<evidence type="ECO:0000256" key="1">
    <source>
        <dbReference type="SAM" id="MobiDB-lite"/>
    </source>
</evidence>
<evidence type="ECO:0000313" key="2">
    <source>
        <dbReference type="EMBL" id="CAL4067652.1"/>
    </source>
</evidence>
<organism evidence="2 3">
    <name type="scientific">Meganyctiphanes norvegica</name>
    <name type="common">Northern krill</name>
    <name type="synonym">Thysanopoda norvegica</name>
    <dbReference type="NCBI Taxonomy" id="48144"/>
    <lineage>
        <taxon>Eukaryota</taxon>
        <taxon>Metazoa</taxon>
        <taxon>Ecdysozoa</taxon>
        <taxon>Arthropoda</taxon>
        <taxon>Crustacea</taxon>
        <taxon>Multicrustacea</taxon>
        <taxon>Malacostraca</taxon>
        <taxon>Eumalacostraca</taxon>
        <taxon>Eucarida</taxon>
        <taxon>Euphausiacea</taxon>
        <taxon>Euphausiidae</taxon>
        <taxon>Meganyctiphanes</taxon>
    </lineage>
</organism>
<evidence type="ECO:0000313" key="3">
    <source>
        <dbReference type="Proteomes" id="UP001497623"/>
    </source>
</evidence>